<feature type="compositionally biased region" description="Basic and acidic residues" evidence="1">
    <location>
        <begin position="255"/>
        <end position="279"/>
    </location>
</feature>
<keyword evidence="4" id="KW-1185">Reference proteome</keyword>
<organism evidence="3 4">
    <name type="scientific">Corallococcus macrosporus DSM 14697</name>
    <dbReference type="NCBI Taxonomy" id="1189310"/>
    <lineage>
        <taxon>Bacteria</taxon>
        <taxon>Pseudomonadati</taxon>
        <taxon>Myxococcota</taxon>
        <taxon>Myxococcia</taxon>
        <taxon>Myxococcales</taxon>
        <taxon>Cystobacterineae</taxon>
        <taxon>Myxococcaceae</taxon>
        <taxon>Corallococcus</taxon>
    </lineage>
</organism>
<evidence type="ECO:0000256" key="2">
    <source>
        <dbReference type="SAM" id="SignalP"/>
    </source>
</evidence>
<feature type="signal peptide" evidence="2">
    <location>
        <begin position="1"/>
        <end position="21"/>
    </location>
</feature>
<protein>
    <recommendedName>
        <fullName evidence="5">Outer membrane protein beta-barrel domain-containing protein</fullName>
    </recommendedName>
</protein>
<dbReference type="EMBL" id="CP022203">
    <property type="protein sequence ID" value="ATB50486.1"/>
    <property type="molecule type" value="Genomic_DNA"/>
</dbReference>
<gene>
    <name evidence="3" type="ORF">MYMAC_006142</name>
</gene>
<proteinExistence type="predicted"/>
<dbReference type="RefSeq" id="WP_238540016.1">
    <property type="nucleotide sequence ID" value="NZ_CP022203.1"/>
</dbReference>
<feature type="chain" id="PRO_5013077919" description="Outer membrane protein beta-barrel domain-containing protein" evidence="2">
    <location>
        <begin position="22"/>
        <end position="279"/>
    </location>
</feature>
<dbReference type="KEGG" id="mmas:MYMAC_006142"/>
<evidence type="ECO:0000313" key="4">
    <source>
        <dbReference type="Proteomes" id="UP000217343"/>
    </source>
</evidence>
<name>A0A250K573_9BACT</name>
<dbReference type="AlphaFoldDB" id="A0A250K573"/>
<sequence>MFRRSVAAVSALIGILGTGCASVSHVQTADTLGAGRFQVGIEPGVMGAAVLGGDEGVEASGYVPHFDLAVRYGVSERVDLGVRLGSSLAELQSKFLLTQPNDPVKAISLAPSISGASIGTGTSEDGEDASSSYLNVAVPLLVGFKTKGGSELVLGPRAIWTRVAGNVGNDGAAVNILSVGASVGYALRVTEGFRLMPEVGISFPVVGEVNSTSTDSEAIAGFNGGFAQFKLGFLFGAGRPVRRGPDIIPTDYVEETDRRQDRSEDSYRAPERGDSDIDS</sequence>
<dbReference type="PROSITE" id="PS51257">
    <property type="entry name" value="PROKAR_LIPOPROTEIN"/>
    <property type="match status" value="1"/>
</dbReference>
<accession>A0A250K573</accession>
<keyword evidence="2" id="KW-0732">Signal</keyword>
<dbReference type="Proteomes" id="UP000217343">
    <property type="component" value="Chromosome"/>
</dbReference>
<evidence type="ECO:0000256" key="1">
    <source>
        <dbReference type="SAM" id="MobiDB-lite"/>
    </source>
</evidence>
<evidence type="ECO:0008006" key="5">
    <source>
        <dbReference type="Google" id="ProtNLM"/>
    </source>
</evidence>
<feature type="region of interest" description="Disordered" evidence="1">
    <location>
        <begin position="246"/>
        <end position="279"/>
    </location>
</feature>
<evidence type="ECO:0000313" key="3">
    <source>
        <dbReference type="EMBL" id="ATB50486.1"/>
    </source>
</evidence>
<reference evidence="3 4" key="1">
    <citation type="submission" date="2017-06" db="EMBL/GenBank/DDBJ databases">
        <title>Sequencing and comparative analysis of myxobacterial genomes.</title>
        <authorList>
            <person name="Rupp O."/>
            <person name="Goesmann A."/>
            <person name="Sogaard-Andersen L."/>
        </authorList>
    </citation>
    <scope>NUCLEOTIDE SEQUENCE [LARGE SCALE GENOMIC DNA]</scope>
    <source>
        <strain evidence="3 4">DSM 14697</strain>
    </source>
</reference>